<organism evidence="4 5">
    <name type="scientific">Hymenobacter wooponensis</name>
    <dbReference type="NCBI Taxonomy" id="1525360"/>
    <lineage>
        <taxon>Bacteria</taxon>
        <taxon>Pseudomonadati</taxon>
        <taxon>Bacteroidota</taxon>
        <taxon>Cytophagia</taxon>
        <taxon>Cytophagales</taxon>
        <taxon>Hymenobacteraceae</taxon>
        <taxon>Hymenobacter</taxon>
    </lineage>
</organism>
<evidence type="ECO:0000256" key="2">
    <source>
        <dbReference type="ARBA" id="ARBA00023315"/>
    </source>
</evidence>
<proteinExistence type="predicted"/>
<dbReference type="InterPro" id="IPR051556">
    <property type="entry name" value="N-term/lysine_N-AcTrnsfr"/>
</dbReference>
<evidence type="ECO:0000256" key="1">
    <source>
        <dbReference type="ARBA" id="ARBA00022679"/>
    </source>
</evidence>
<gene>
    <name evidence="4" type="ORF">EU557_00660</name>
</gene>
<dbReference type="InterPro" id="IPR000182">
    <property type="entry name" value="GNAT_dom"/>
</dbReference>
<accession>A0A4Z0MRX7</accession>
<dbReference type="GO" id="GO:0016747">
    <property type="term" value="F:acyltransferase activity, transferring groups other than amino-acyl groups"/>
    <property type="evidence" value="ECO:0007669"/>
    <property type="project" value="InterPro"/>
</dbReference>
<dbReference type="Gene3D" id="3.40.630.30">
    <property type="match status" value="1"/>
</dbReference>
<keyword evidence="5" id="KW-1185">Reference proteome</keyword>
<reference evidence="4 5" key="1">
    <citation type="submission" date="2019-04" db="EMBL/GenBank/DDBJ databases">
        <authorList>
            <person name="Feng G."/>
            <person name="Zhang J."/>
            <person name="Zhu H."/>
        </authorList>
    </citation>
    <scope>NUCLEOTIDE SEQUENCE [LARGE SCALE GENOMIC DNA]</scope>
    <source>
        <strain evidence="4 5">JCM 19491</strain>
    </source>
</reference>
<keyword evidence="2" id="KW-0012">Acyltransferase</keyword>
<name>A0A4Z0MRX7_9BACT</name>
<dbReference type="SUPFAM" id="SSF55729">
    <property type="entry name" value="Acyl-CoA N-acyltransferases (Nat)"/>
    <property type="match status" value="1"/>
</dbReference>
<dbReference type="Proteomes" id="UP000298284">
    <property type="component" value="Unassembled WGS sequence"/>
</dbReference>
<dbReference type="PANTHER" id="PTHR42919:SF8">
    <property type="entry name" value="N-ALPHA-ACETYLTRANSFERASE 50"/>
    <property type="match status" value="1"/>
</dbReference>
<dbReference type="Pfam" id="PF00583">
    <property type="entry name" value="Acetyltransf_1"/>
    <property type="match status" value="1"/>
</dbReference>
<dbReference type="OrthoDB" id="7205533at2"/>
<dbReference type="AlphaFoldDB" id="A0A4Z0MRX7"/>
<dbReference type="EMBL" id="SRKZ01000001">
    <property type="protein sequence ID" value="TGD82334.1"/>
    <property type="molecule type" value="Genomic_DNA"/>
</dbReference>
<evidence type="ECO:0000313" key="5">
    <source>
        <dbReference type="Proteomes" id="UP000298284"/>
    </source>
</evidence>
<dbReference type="CDD" id="cd04301">
    <property type="entry name" value="NAT_SF"/>
    <property type="match status" value="1"/>
</dbReference>
<sequence length="176" mass="19812">MEHVSLRKASLCDVISLQQIGRQTFQETFAASNSEDNMRAYLEEGFSAAKLTAELQNPESTFYLAELNSTVIGYLKVNTGAAQTEQQSAASLEIERIYVLQAYHGKKVGQVLYEQAMQLATQAQVDFVWLGVWEQNAQAIRFYQKNGFDEFDKHVFQLGDDAQIDILMKRTLTSAA</sequence>
<dbReference type="PROSITE" id="PS51186">
    <property type="entry name" value="GNAT"/>
    <property type="match status" value="1"/>
</dbReference>
<protein>
    <submittedName>
        <fullName evidence="4">GNAT family N-acetyltransferase</fullName>
    </submittedName>
</protein>
<evidence type="ECO:0000259" key="3">
    <source>
        <dbReference type="PROSITE" id="PS51186"/>
    </source>
</evidence>
<comment type="caution">
    <text evidence="4">The sequence shown here is derived from an EMBL/GenBank/DDBJ whole genome shotgun (WGS) entry which is preliminary data.</text>
</comment>
<keyword evidence="1 4" id="KW-0808">Transferase</keyword>
<dbReference type="InterPro" id="IPR016181">
    <property type="entry name" value="Acyl_CoA_acyltransferase"/>
</dbReference>
<feature type="domain" description="N-acetyltransferase" evidence="3">
    <location>
        <begin position="4"/>
        <end position="173"/>
    </location>
</feature>
<dbReference type="RefSeq" id="WP_135528497.1">
    <property type="nucleotide sequence ID" value="NZ_SRKZ01000001.1"/>
</dbReference>
<dbReference type="PANTHER" id="PTHR42919">
    <property type="entry name" value="N-ALPHA-ACETYLTRANSFERASE"/>
    <property type="match status" value="1"/>
</dbReference>
<evidence type="ECO:0000313" key="4">
    <source>
        <dbReference type="EMBL" id="TGD82334.1"/>
    </source>
</evidence>